<keyword evidence="2" id="KW-1185">Reference proteome</keyword>
<dbReference type="EMBL" id="JBHSWI010000001">
    <property type="protein sequence ID" value="MFC6644671.1"/>
    <property type="molecule type" value="Genomic_DNA"/>
</dbReference>
<gene>
    <name evidence="1" type="ORF">ACFQBQ_03505</name>
</gene>
<dbReference type="RefSeq" id="WP_263372771.1">
    <property type="nucleotide sequence ID" value="NZ_JAGSYD010000006.1"/>
</dbReference>
<dbReference type="InterPro" id="IPR021352">
    <property type="entry name" value="DUF2971"/>
</dbReference>
<dbReference type="Proteomes" id="UP001596391">
    <property type="component" value="Unassembled WGS sequence"/>
</dbReference>
<reference evidence="2" key="1">
    <citation type="journal article" date="2019" name="Int. J. Syst. Evol. Microbiol.">
        <title>The Global Catalogue of Microorganisms (GCM) 10K type strain sequencing project: providing services to taxonomists for standard genome sequencing and annotation.</title>
        <authorList>
            <consortium name="The Broad Institute Genomics Platform"/>
            <consortium name="The Broad Institute Genome Sequencing Center for Infectious Disease"/>
            <person name="Wu L."/>
            <person name="Ma J."/>
        </authorList>
    </citation>
    <scope>NUCLEOTIDE SEQUENCE [LARGE SCALE GENOMIC DNA]</scope>
    <source>
        <strain evidence="2">CGMCC 1.16026</strain>
    </source>
</reference>
<evidence type="ECO:0000313" key="2">
    <source>
        <dbReference type="Proteomes" id="UP001596391"/>
    </source>
</evidence>
<name>A0ABW1Z549_9BACT</name>
<organism evidence="1 2">
    <name type="scientific">Granulicella cerasi</name>
    <dbReference type="NCBI Taxonomy" id="741063"/>
    <lineage>
        <taxon>Bacteria</taxon>
        <taxon>Pseudomonadati</taxon>
        <taxon>Acidobacteriota</taxon>
        <taxon>Terriglobia</taxon>
        <taxon>Terriglobales</taxon>
        <taxon>Acidobacteriaceae</taxon>
        <taxon>Granulicella</taxon>
    </lineage>
</organism>
<evidence type="ECO:0008006" key="3">
    <source>
        <dbReference type="Google" id="ProtNLM"/>
    </source>
</evidence>
<accession>A0ABW1Z549</accession>
<proteinExistence type="predicted"/>
<evidence type="ECO:0000313" key="1">
    <source>
        <dbReference type="EMBL" id="MFC6644671.1"/>
    </source>
</evidence>
<sequence length="176" mass="20533">MELYKDRRKLTSLLAICCSMQSETYHHWRVFSQGSAGVCISFKRTNLVNALREQSKTVRSSEVEYLKLNESRQLDAHGVNSLPFLKRFPFGDEREFRFIWESKSQRLRTKTLPIPLSCIDRIYLSPWMPESVAESVKETLREIDGVAALRITRSTLIRNDEWQCYGERVAGAKLKR</sequence>
<comment type="caution">
    <text evidence="1">The sequence shown here is derived from an EMBL/GenBank/DDBJ whole genome shotgun (WGS) entry which is preliminary data.</text>
</comment>
<protein>
    <recommendedName>
        <fullName evidence="3">DUF2971 domain-containing protein</fullName>
    </recommendedName>
</protein>
<dbReference type="Pfam" id="PF11185">
    <property type="entry name" value="DUF2971"/>
    <property type="match status" value="1"/>
</dbReference>